<reference evidence="1 2" key="1">
    <citation type="journal article" date="2021" name="BMC Biol.">
        <title>Horizontally acquired antibacterial genes associated with adaptive radiation of ladybird beetles.</title>
        <authorList>
            <person name="Li H.S."/>
            <person name="Tang X.F."/>
            <person name="Huang Y.H."/>
            <person name="Xu Z.Y."/>
            <person name="Chen M.L."/>
            <person name="Du X.Y."/>
            <person name="Qiu B.Y."/>
            <person name="Chen P.T."/>
            <person name="Zhang W."/>
            <person name="Slipinski A."/>
            <person name="Escalona H.E."/>
            <person name="Waterhouse R.M."/>
            <person name="Zwick A."/>
            <person name="Pang H."/>
        </authorList>
    </citation>
    <scope>NUCLEOTIDE SEQUENCE [LARGE SCALE GENOMIC DNA]</scope>
    <source>
        <strain evidence="1">SYSU2018</strain>
    </source>
</reference>
<comment type="caution">
    <text evidence="1">The sequence shown here is derived from an EMBL/GenBank/DDBJ whole genome shotgun (WGS) entry which is preliminary data.</text>
</comment>
<feature type="non-terminal residue" evidence="1">
    <location>
        <position position="105"/>
    </location>
</feature>
<name>A0ABD2MIF3_9CUCU</name>
<dbReference type="Proteomes" id="UP001516400">
    <property type="component" value="Unassembled WGS sequence"/>
</dbReference>
<gene>
    <name evidence="1" type="ORF">HHI36_010338</name>
</gene>
<dbReference type="EMBL" id="JABFTP020000001">
    <property type="protein sequence ID" value="KAL3266153.1"/>
    <property type="molecule type" value="Genomic_DNA"/>
</dbReference>
<organism evidence="1 2">
    <name type="scientific">Cryptolaemus montrouzieri</name>
    <dbReference type="NCBI Taxonomy" id="559131"/>
    <lineage>
        <taxon>Eukaryota</taxon>
        <taxon>Metazoa</taxon>
        <taxon>Ecdysozoa</taxon>
        <taxon>Arthropoda</taxon>
        <taxon>Hexapoda</taxon>
        <taxon>Insecta</taxon>
        <taxon>Pterygota</taxon>
        <taxon>Neoptera</taxon>
        <taxon>Endopterygota</taxon>
        <taxon>Coleoptera</taxon>
        <taxon>Polyphaga</taxon>
        <taxon>Cucujiformia</taxon>
        <taxon>Coccinelloidea</taxon>
        <taxon>Coccinellidae</taxon>
        <taxon>Scymninae</taxon>
        <taxon>Scymnini</taxon>
        <taxon>Cryptolaemus</taxon>
    </lineage>
</organism>
<proteinExistence type="predicted"/>
<accession>A0ABD2MIF3</accession>
<sequence>ESTKICWNVLYESVKNTQQLYKRTTIGIEGENIIISDALNHHFTNFGAKYTPYGPSQQSSECILYTRRSVVRNSSTMALYDVSPEEIESAIRRLKKITKKIEYNI</sequence>
<feature type="non-terminal residue" evidence="1">
    <location>
        <position position="1"/>
    </location>
</feature>
<protein>
    <submittedName>
        <fullName evidence="1">Uncharacterized protein</fullName>
    </submittedName>
</protein>
<evidence type="ECO:0000313" key="2">
    <source>
        <dbReference type="Proteomes" id="UP001516400"/>
    </source>
</evidence>
<evidence type="ECO:0000313" key="1">
    <source>
        <dbReference type="EMBL" id="KAL3266153.1"/>
    </source>
</evidence>
<dbReference type="AlphaFoldDB" id="A0ABD2MIF3"/>
<keyword evidence="2" id="KW-1185">Reference proteome</keyword>